<reference evidence="2" key="1">
    <citation type="submission" date="2016-05" db="EMBL/GenBank/DDBJ databases">
        <authorList>
            <person name="Lavstsen T."/>
            <person name="Jespersen J.S."/>
        </authorList>
    </citation>
    <scope>NUCLEOTIDE SEQUENCE</scope>
    <source>
        <tissue evidence="2">Brain</tissue>
    </source>
</reference>
<evidence type="ECO:0000256" key="1">
    <source>
        <dbReference type="SAM" id="Coils"/>
    </source>
</evidence>
<proteinExistence type="predicted"/>
<name>A0A1A8C0M4_NOTKA</name>
<keyword evidence="1" id="KW-0175">Coiled coil</keyword>
<dbReference type="CDD" id="cd14686">
    <property type="entry name" value="bZIP"/>
    <property type="match status" value="1"/>
</dbReference>
<gene>
    <name evidence="2" type="primary">SI:DKEY-56D12.4</name>
</gene>
<feature type="non-terminal residue" evidence="2">
    <location>
        <position position="1"/>
    </location>
</feature>
<accession>A0A1A8C0M4</accession>
<reference evidence="2" key="2">
    <citation type="submission" date="2016-06" db="EMBL/GenBank/DDBJ databases">
        <title>The genome of a short-lived fish provides insights into sex chromosome evolution and the genetic control of aging.</title>
        <authorList>
            <person name="Reichwald K."/>
            <person name="Felder M."/>
            <person name="Petzold A."/>
            <person name="Koch P."/>
            <person name="Groth M."/>
            <person name="Platzer M."/>
        </authorList>
    </citation>
    <scope>NUCLEOTIDE SEQUENCE</scope>
    <source>
        <tissue evidence="2">Brain</tissue>
    </source>
</reference>
<protein>
    <submittedName>
        <fullName evidence="2">Si:dkey-56d12.4</fullName>
    </submittedName>
</protein>
<feature type="coiled-coil region" evidence="1">
    <location>
        <begin position="32"/>
        <end position="73"/>
    </location>
</feature>
<sequence length="112" mass="12378">CTEPRSTPSSLFSNDVGKEPGADLCLEAKVPKADLKQKYSQLQTKCDNLRMDINKLKAENEELKALVRATQFSFASLQLKAAQVPFCTGLTSALFNWVLQMVKDSVGVVRDL</sequence>
<dbReference type="AlphaFoldDB" id="A0A1A8C0M4"/>
<dbReference type="EMBL" id="HADZ01008319">
    <property type="protein sequence ID" value="SBP72260.1"/>
    <property type="molecule type" value="Transcribed_RNA"/>
</dbReference>
<organism evidence="2">
    <name type="scientific">Nothobranchius kadleci</name>
    <name type="common">African annual killifish</name>
    <dbReference type="NCBI Taxonomy" id="1051664"/>
    <lineage>
        <taxon>Eukaryota</taxon>
        <taxon>Metazoa</taxon>
        <taxon>Chordata</taxon>
        <taxon>Craniata</taxon>
        <taxon>Vertebrata</taxon>
        <taxon>Euteleostomi</taxon>
        <taxon>Actinopterygii</taxon>
        <taxon>Neopterygii</taxon>
        <taxon>Teleostei</taxon>
        <taxon>Neoteleostei</taxon>
        <taxon>Acanthomorphata</taxon>
        <taxon>Ovalentaria</taxon>
        <taxon>Atherinomorphae</taxon>
        <taxon>Cyprinodontiformes</taxon>
        <taxon>Nothobranchiidae</taxon>
        <taxon>Nothobranchius</taxon>
    </lineage>
</organism>
<evidence type="ECO:0000313" key="2">
    <source>
        <dbReference type="EMBL" id="SBP72260.1"/>
    </source>
</evidence>